<dbReference type="Proteomes" id="UP000553957">
    <property type="component" value="Unassembled WGS sequence"/>
</dbReference>
<dbReference type="Gene3D" id="3.40.50.1820">
    <property type="entry name" value="alpha/beta hydrolase"/>
    <property type="match status" value="1"/>
</dbReference>
<dbReference type="Proteomes" id="UP000534306">
    <property type="component" value="Unassembled WGS sequence"/>
</dbReference>
<proteinExistence type="predicted"/>
<evidence type="ECO:0000313" key="2">
    <source>
        <dbReference type="EMBL" id="MBB6564551.1"/>
    </source>
</evidence>
<comment type="caution">
    <text evidence="3">The sequence shown here is derived from an EMBL/GenBank/DDBJ whole genome shotgun (WGS) entry which is preliminary data.</text>
</comment>
<dbReference type="EMBL" id="JABJRC010000004">
    <property type="protein sequence ID" value="NOL42255.1"/>
    <property type="molecule type" value="Genomic_DNA"/>
</dbReference>
<accession>A0A7Y4L0V5</accession>
<reference evidence="3 4" key="1">
    <citation type="submission" date="2020-05" db="EMBL/GenBank/DDBJ databases">
        <title>Genome sequence of Kribbella sandramycini ATCC 39419.</title>
        <authorList>
            <person name="Maclea K.S."/>
            <person name="Fair J.L."/>
        </authorList>
    </citation>
    <scope>NUCLEOTIDE SEQUENCE [LARGE SCALE GENOMIC DNA]</scope>
    <source>
        <strain evidence="3 4">ATCC 39419</strain>
    </source>
</reference>
<evidence type="ECO:0000313" key="3">
    <source>
        <dbReference type="EMBL" id="NOL42255.1"/>
    </source>
</evidence>
<dbReference type="InterPro" id="IPR029058">
    <property type="entry name" value="AB_hydrolase_fold"/>
</dbReference>
<dbReference type="AlphaFoldDB" id="A0A7Y4L0V5"/>
<dbReference type="RefSeq" id="WP_171674763.1">
    <property type="nucleotide sequence ID" value="NZ_BAAAGT010000006.1"/>
</dbReference>
<evidence type="ECO:0000256" key="1">
    <source>
        <dbReference type="SAM" id="MobiDB-lite"/>
    </source>
</evidence>
<evidence type="ECO:0000313" key="4">
    <source>
        <dbReference type="Proteomes" id="UP000534306"/>
    </source>
</evidence>
<feature type="region of interest" description="Disordered" evidence="1">
    <location>
        <begin position="73"/>
        <end position="111"/>
    </location>
</feature>
<evidence type="ECO:0000313" key="5">
    <source>
        <dbReference type="Proteomes" id="UP000553957"/>
    </source>
</evidence>
<name>A0A7Y4L0V5_9ACTN</name>
<dbReference type="EMBL" id="JACHKF010000001">
    <property type="protein sequence ID" value="MBB6564551.1"/>
    <property type="molecule type" value="Genomic_DNA"/>
</dbReference>
<dbReference type="SUPFAM" id="SSF53474">
    <property type="entry name" value="alpha/beta-Hydrolases"/>
    <property type="match status" value="1"/>
</dbReference>
<keyword evidence="4" id="KW-1185">Reference proteome</keyword>
<organism evidence="3 4">
    <name type="scientific">Kribbella sandramycini</name>
    <dbReference type="NCBI Taxonomy" id="60450"/>
    <lineage>
        <taxon>Bacteria</taxon>
        <taxon>Bacillati</taxon>
        <taxon>Actinomycetota</taxon>
        <taxon>Actinomycetes</taxon>
        <taxon>Propionibacteriales</taxon>
        <taxon>Kribbellaceae</taxon>
        <taxon>Kribbella</taxon>
    </lineage>
</organism>
<feature type="compositionally biased region" description="Basic and acidic residues" evidence="1">
    <location>
        <begin position="97"/>
        <end position="111"/>
    </location>
</feature>
<reference evidence="2 5" key="2">
    <citation type="submission" date="2020-08" db="EMBL/GenBank/DDBJ databases">
        <title>Sequencing the genomes of 1000 actinobacteria strains.</title>
        <authorList>
            <person name="Klenk H.-P."/>
        </authorList>
    </citation>
    <scope>NUCLEOTIDE SEQUENCE [LARGE SCALE GENOMIC DNA]</scope>
    <source>
        <strain evidence="2 5">DSM 15626</strain>
    </source>
</reference>
<gene>
    <name evidence="2" type="ORF">HNR71_000188</name>
    <name evidence="3" type="ORF">HPO96_18575</name>
</gene>
<sequence length="111" mass="11610">MGSSWGAEAALLLGALDERVDAVVAFAPSAYVWGRVDNDGRQRSAWTWRGEPLPFVPFDLAWQPGVLRGDRAVAGEPADASGRRTGCRASGGVAGRAAEDRGSADGARRIG</sequence>
<protein>
    <submittedName>
        <fullName evidence="3">Uncharacterized protein</fullName>
    </submittedName>
</protein>